<feature type="compositionally biased region" description="Basic and acidic residues" evidence="5">
    <location>
        <begin position="75"/>
        <end position="88"/>
    </location>
</feature>
<dbReference type="CDD" id="cd17323">
    <property type="entry name" value="MFS_Tpo1_MDR_like"/>
    <property type="match status" value="1"/>
</dbReference>
<dbReference type="AlphaFoldDB" id="A0A8H6Z3Q6"/>
<dbReference type="InterPro" id="IPR020846">
    <property type="entry name" value="MFS_dom"/>
</dbReference>
<comment type="subcellular location">
    <subcellularLocation>
        <location evidence="1">Membrane</location>
        <topology evidence="1">Multi-pass membrane protein</topology>
    </subcellularLocation>
</comment>
<dbReference type="PROSITE" id="PS50850">
    <property type="entry name" value="MFS"/>
    <property type="match status" value="1"/>
</dbReference>
<feature type="transmembrane region" description="Helical" evidence="6">
    <location>
        <begin position="154"/>
        <end position="180"/>
    </location>
</feature>
<dbReference type="Gene3D" id="1.20.1250.20">
    <property type="entry name" value="MFS general substrate transporter like domains"/>
    <property type="match status" value="1"/>
</dbReference>
<evidence type="ECO:0000259" key="7">
    <source>
        <dbReference type="PROSITE" id="PS50850"/>
    </source>
</evidence>
<gene>
    <name evidence="8" type="ORF">MVEN_00198300</name>
</gene>
<feature type="transmembrane region" description="Helical" evidence="6">
    <location>
        <begin position="465"/>
        <end position="484"/>
    </location>
</feature>
<name>A0A8H6Z3Q6_9AGAR</name>
<proteinExistence type="predicted"/>
<feature type="region of interest" description="Disordered" evidence="5">
    <location>
        <begin position="66"/>
        <end position="114"/>
    </location>
</feature>
<protein>
    <submittedName>
        <fullName evidence="8">MFS general substrate transporter</fullName>
    </submittedName>
</protein>
<keyword evidence="3 6" id="KW-1133">Transmembrane helix</keyword>
<feature type="compositionally biased region" description="Low complexity" evidence="5">
    <location>
        <begin position="105"/>
        <end position="114"/>
    </location>
</feature>
<dbReference type="Pfam" id="PF07690">
    <property type="entry name" value="MFS_1"/>
    <property type="match status" value="1"/>
</dbReference>
<dbReference type="InterPro" id="IPR011701">
    <property type="entry name" value="MFS"/>
</dbReference>
<feature type="transmembrane region" description="Helical" evidence="6">
    <location>
        <begin position="530"/>
        <end position="553"/>
    </location>
</feature>
<dbReference type="InterPro" id="IPR036259">
    <property type="entry name" value="MFS_trans_sf"/>
</dbReference>
<keyword evidence="2 6" id="KW-0812">Transmembrane</keyword>
<organism evidence="8 9">
    <name type="scientific">Mycena venus</name>
    <dbReference type="NCBI Taxonomy" id="2733690"/>
    <lineage>
        <taxon>Eukaryota</taxon>
        <taxon>Fungi</taxon>
        <taxon>Dikarya</taxon>
        <taxon>Basidiomycota</taxon>
        <taxon>Agaricomycotina</taxon>
        <taxon>Agaricomycetes</taxon>
        <taxon>Agaricomycetidae</taxon>
        <taxon>Agaricales</taxon>
        <taxon>Marasmiineae</taxon>
        <taxon>Mycenaceae</taxon>
        <taxon>Mycena</taxon>
    </lineage>
</organism>
<keyword evidence="9" id="KW-1185">Reference proteome</keyword>
<feature type="transmembrane region" description="Helical" evidence="6">
    <location>
        <begin position="387"/>
        <end position="413"/>
    </location>
</feature>
<feature type="transmembrane region" description="Helical" evidence="6">
    <location>
        <begin position="244"/>
        <end position="267"/>
    </location>
</feature>
<feature type="transmembrane region" description="Helical" evidence="6">
    <location>
        <begin position="220"/>
        <end position="238"/>
    </location>
</feature>
<dbReference type="EMBL" id="JACAZI010000002">
    <property type="protein sequence ID" value="KAF7368735.1"/>
    <property type="molecule type" value="Genomic_DNA"/>
</dbReference>
<feature type="domain" description="Major facilitator superfamily (MFS) profile" evidence="7">
    <location>
        <begin position="154"/>
        <end position="583"/>
    </location>
</feature>
<feature type="transmembrane region" description="Helical" evidence="6">
    <location>
        <begin position="425"/>
        <end position="444"/>
    </location>
</feature>
<evidence type="ECO:0000313" key="8">
    <source>
        <dbReference type="EMBL" id="KAF7368735.1"/>
    </source>
</evidence>
<feature type="transmembrane region" description="Helical" evidence="6">
    <location>
        <begin position="307"/>
        <end position="329"/>
    </location>
</feature>
<evidence type="ECO:0000256" key="6">
    <source>
        <dbReference type="SAM" id="Phobius"/>
    </source>
</evidence>
<dbReference type="Proteomes" id="UP000620124">
    <property type="component" value="Unassembled WGS sequence"/>
</dbReference>
<feature type="transmembrane region" description="Helical" evidence="6">
    <location>
        <begin position="279"/>
        <end position="301"/>
    </location>
</feature>
<dbReference type="PANTHER" id="PTHR23502:SF74">
    <property type="entry name" value="MAJOR FACILITATOR SUPERFAMILY (MFS) PROFILE DOMAIN-CONTAINING PROTEIN"/>
    <property type="match status" value="1"/>
</dbReference>
<feature type="transmembrane region" description="Helical" evidence="6">
    <location>
        <begin position="496"/>
        <end position="518"/>
    </location>
</feature>
<evidence type="ECO:0000313" key="9">
    <source>
        <dbReference type="Proteomes" id="UP000620124"/>
    </source>
</evidence>
<comment type="caution">
    <text evidence="8">The sequence shown here is derived from an EMBL/GenBank/DDBJ whole genome shotgun (WGS) entry which is preliminary data.</text>
</comment>
<dbReference type="SUPFAM" id="SSF103473">
    <property type="entry name" value="MFS general substrate transporter"/>
    <property type="match status" value="1"/>
</dbReference>
<reference evidence="8" key="1">
    <citation type="submission" date="2020-05" db="EMBL/GenBank/DDBJ databases">
        <title>Mycena genomes resolve the evolution of fungal bioluminescence.</title>
        <authorList>
            <person name="Tsai I.J."/>
        </authorList>
    </citation>
    <scope>NUCLEOTIDE SEQUENCE</scope>
    <source>
        <strain evidence="8">CCC161011</strain>
    </source>
</reference>
<evidence type="ECO:0000256" key="4">
    <source>
        <dbReference type="ARBA" id="ARBA00023136"/>
    </source>
</evidence>
<keyword evidence="4 6" id="KW-0472">Membrane</keyword>
<evidence type="ECO:0000256" key="1">
    <source>
        <dbReference type="ARBA" id="ARBA00004141"/>
    </source>
</evidence>
<sequence>MDTPHHIPTRTKHLSWLLETHPVIQAPNPDFGVGDRRSSWTWLDQDPMSLSDLDDELAVEAERIQRYGGNDPEDPPPRRFSIDSRNPEAAEAPNRRMSTRRMSTRRMSTMTKATRRMSVMSRATVLLDPEELNWDGPDDPTNPQNWTDRRKWGITFVIVLMTVCGTFASSAPTVATRFIIADFGISREVGDLITSMFLLGYVLGPFFWGPGSELVGRRPVFLFTMSVYTILHLGLALAKNIQTMLVIRFFGGFFGVAPLVNAGGLIADIWNVEKRGTAVSLFALGVFVGPVSGPLVSGYILQSGLEWQWVFWVMMIFSGFCSAVTIIFLPETYAPVILLKKVKALRKADPHGNKHLFAAHEKQDWSIGGVLSRTLFRPFKMLVGESILLFVTIYLSVVYGVLYALFQAFPIIFLKRGFTIGQNGLVFLSVGIGSASGTALNIFISRHYPKLIKAWRGFPPPEERLLGAMVGCTTFVIGIFWLGWSGQYASVPWYVPALSGVVLGFSVCIIFISFLSYLVETYLMYSASAFAANTIVRSLFAAAFPLFTVQFFTNLGVNWAATILGGVGLLLLLPVPFLFYKYGARIRANSKFAPCLDLKIAKVMAEEAAAAEKTTTIADLSDHPGTGKEKDMV</sequence>
<feature type="transmembrane region" description="Helical" evidence="6">
    <location>
        <begin position="192"/>
        <end position="208"/>
    </location>
</feature>
<evidence type="ECO:0000256" key="3">
    <source>
        <dbReference type="ARBA" id="ARBA00022989"/>
    </source>
</evidence>
<dbReference type="OrthoDB" id="9986881at2759"/>
<accession>A0A8H6Z3Q6</accession>
<evidence type="ECO:0000256" key="5">
    <source>
        <dbReference type="SAM" id="MobiDB-lite"/>
    </source>
</evidence>
<dbReference type="GO" id="GO:0022857">
    <property type="term" value="F:transmembrane transporter activity"/>
    <property type="evidence" value="ECO:0007669"/>
    <property type="project" value="InterPro"/>
</dbReference>
<dbReference type="PANTHER" id="PTHR23502">
    <property type="entry name" value="MAJOR FACILITATOR SUPERFAMILY"/>
    <property type="match status" value="1"/>
</dbReference>
<feature type="transmembrane region" description="Helical" evidence="6">
    <location>
        <begin position="559"/>
        <end position="580"/>
    </location>
</feature>
<dbReference type="FunFam" id="1.20.1250.20:FF:000082">
    <property type="entry name" value="MFS multidrug transporter, putative"/>
    <property type="match status" value="1"/>
</dbReference>
<evidence type="ECO:0000256" key="2">
    <source>
        <dbReference type="ARBA" id="ARBA00022692"/>
    </source>
</evidence>
<dbReference type="GO" id="GO:0005886">
    <property type="term" value="C:plasma membrane"/>
    <property type="evidence" value="ECO:0007669"/>
    <property type="project" value="TreeGrafter"/>
</dbReference>